<keyword evidence="2" id="KW-1185">Reference proteome</keyword>
<dbReference type="AlphaFoldDB" id="A0A425CRU9"/>
<evidence type="ECO:0000313" key="1">
    <source>
        <dbReference type="EMBL" id="RQM19827.1"/>
    </source>
</evidence>
<sequence length="403" mass="43678">MATTDPVHTMRVKLVATVEGVLTVKASLLDSGADLSVASGSLVSTLLAAGAAPEITTMRPFCLRPYGADSRPVVVTMQVRFGSLEFKTGCGPLMLRGLRVWVDEAVAGVELTLGLPVMLKLGYSDKTLLENGRRQQAEWDFADQSIATPGEVIHRTLRMEETMVDDIDDDEGMCCTTPGWGMDPHPTDGQVDDDRVRTVLMSKVADIASEGMDEESVRSLQDVLVELRDVQPNLRHRSHGVLYGVRWGLERWHYDVWVIHITEEPFAEKVRNALAVRFQGCAEMSRASGFLESSFEPIGGVHVAAACVWGAEAGELAVEEEFRGVRAKRGDILLREGACVDDPYGLVNAWTEVYGHKGGANIIAGMDDVELDAAGTQFVGEAGDDVVVVQCYGNVIASVVVSL</sequence>
<name>A0A425CRU9_APHAT</name>
<evidence type="ECO:0000313" key="2">
    <source>
        <dbReference type="Proteomes" id="UP000284702"/>
    </source>
</evidence>
<proteinExistence type="predicted"/>
<reference evidence="1" key="1">
    <citation type="submission" date="2018-07" db="EMBL/GenBank/DDBJ databases">
        <title>Annotation of Aphanomyces astaci genome assembly.</title>
        <authorList>
            <person name="Studholme D.J."/>
        </authorList>
    </citation>
    <scope>NUCLEOTIDE SEQUENCE [LARGE SCALE GENOMIC DNA]</scope>
    <source>
        <strain evidence="1">Pc</strain>
    </source>
</reference>
<dbReference type="EMBL" id="MZMZ02004148">
    <property type="protein sequence ID" value="RQM19827.1"/>
    <property type="molecule type" value="Genomic_DNA"/>
</dbReference>
<protein>
    <recommendedName>
        <fullName evidence="3">Peptidase A2 domain-containing protein</fullName>
    </recommendedName>
</protein>
<accession>A0A425CRU9</accession>
<evidence type="ECO:0008006" key="3">
    <source>
        <dbReference type="Google" id="ProtNLM"/>
    </source>
</evidence>
<dbReference type="Proteomes" id="UP000284702">
    <property type="component" value="Unassembled WGS sequence"/>
</dbReference>
<organism evidence="1 2">
    <name type="scientific">Aphanomyces astaci</name>
    <name type="common">Crayfish plague agent</name>
    <dbReference type="NCBI Taxonomy" id="112090"/>
    <lineage>
        <taxon>Eukaryota</taxon>
        <taxon>Sar</taxon>
        <taxon>Stramenopiles</taxon>
        <taxon>Oomycota</taxon>
        <taxon>Saprolegniomycetes</taxon>
        <taxon>Saprolegniales</taxon>
        <taxon>Verrucalvaceae</taxon>
        <taxon>Aphanomyces</taxon>
    </lineage>
</organism>
<gene>
    <name evidence="1" type="ORF">B5M09_011144</name>
</gene>
<comment type="caution">
    <text evidence="1">The sequence shown here is derived from an EMBL/GenBank/DDBJ whole genome shotgun (WGS) entry which is preliminary data.</text>
</comment>